<dbReference type="GeneID" id="24439682"/>
<dbReference type="GO" id="GO:0016020">
    <property type="term" value="C:membrane"/>
    <property type="evidence" value="ECO:0007669"/>
    <property type="project" value="UniProtKB-SubCell"/>
</dbReference>
<feature type="transmembrane region" description="Helical" evidence="6">
    <location>
        <begin position="96"/>
        <end position="114"/>
    </location>
</feature>
<feature type="domain" description="TLC" evidence="7">
    <location>
        <begin position="19"/>
        <end position="214"/>
    </location>
</feature>
<evidence type="ECO:0000256" key="4">
    <source>
        <dbReference type="ARBA" id="ARBA00023136"/>
    </source>
</evidence>
<feature type="transmembrane region" description="Helical" evidence="6">
    <location>
        <begin position="71"/>
        <end position="90"/>
    </location>
</feature>
<comment type="subcellular location">
    <subcellularLocation>
        <location evidence="1">Membrane</location>
        <topology evidence="1">Multi-pass membrane protein</topology>
    </subcellularLocation>
</comment>
<keyword evidence="9" id="KW-1185">Reference proteome</keyword>
<dbReference type="PANTHER" id="PTHR31898:SF1">
    <property type="entry name" value="TLC DOMAIN-CONTAINING PROTEIN 5"/>
    <property type="match status" value="1"/>
</dbReference>
<dbReference type="PANTHER" id="PTHR31898">
    <property type="entry name" value="TRANSMEMBRANE PROTEIN 136"/>
    <property type="match status" value="1"/>
</dbReference>
<evidence type="ECO:0000256" key="2">
    <source>
        <dbReference type="ARBA" id="ARBA00022692"/>
    </source>
</evidence>
<evidence type="ECO:0000313" key="9">
    <source>
        <dbReference type="Proteomes" id="UP000009168"/>
    </source>
</evidence>
<dbReference type="InParanoid" id="W7X088"/>
<evidence type="ECO:0000259" key="7">
    <source>
        <dbReference type="PROSITE" id="PS50922"/>
    </source>
</evidence>
<feature type="transmembrane region" description="Helical" evidence="6">
    <location>
        <begin position="27"/>
        <end position="51"/>
    </location>
</feature>
<dbReference type="RefSeq" id="XP_012654956.1">
    <property type="nucleotide sequence ID" value="XM_012799502.1"/>
</dbReference>
<evidence type="ECO:0000256" key="1">
    <source>
        <dbReference type="ARBA" id="ARBA00004141"/>
    </source>
</evidence>
<dbReference type="AlphaFoldDB" id="W7X088"/>
<evidence type="ECO:0000256" key="5">
    <source>
        <dbReference type="PROSITE-ProRule" id="PRU00205"/>
    </source>
</evidence>
<name>W7X088_TETTS</name>
<feature type="transmembrane region" description="Helical" evidence="6">
    <location>
        <begin position="186"/>
        <end position="204"/>
    </location>
</feature>
<keyword evidence="3 6" id="KW-1133">Transmembrane helix</keyword>
<proteinExistence type="predicted"/>
<gene>
    <name evidence="8" type="ORF">TTHERM_000579350</name>
</gene>
<feature type="transmembrane region" description="Helical" evidence="6">
    <location>
        <begin position="158"/>
        <end position="180"/>
    </location>
</feature>
<dbReference type="InterPro" id="IPR006634">
    <property type="entry name" value="TLC-dom"/>
</dbReference>
<organism evidence="8 9">
    <name type="scientific">Tetrahymena thermophila (strain SB210)</name>
    <dbReference type="NCBI Taxonomy" id="312017"/>
    <lineage>
        <taxon>Eukaryota</taxon>
        <taxon>Sar</taxon>
        <taxon>Alveolata</taxon>
        <taxon>Ciliophora</taxon>
        <taxon>Intramacronucleata</taxon>
        <taxon>Oligohymenophorea</taxon>
        <taxon>Hymenostomatida</taxon>
        <taxon>Tetrahymenina</taxon>
        <taxon>Tetrahymenidae</taxon>
        <taxon>Tetrahymena</taxon>
    </lineage>
</organism>
<dbReference type="KEGG" id="tet:TTHERM_000579350"/>
<dbReference type="InterPro" id="IPR042512">
    <property type="entry name" value="TLCD5"/>
</dbReference>
<dbReference type="EMBL" id="GG662527">
    <property type="protein sequence ID" value="EWS72520.1"/>
    <property type="molecule type" value="Genomic_DNA"/>
</dbReference>
<keyword evidence="2 5" id="KW-0812">Transmembrane</keyword>
<evidence type="ECO:0000256" key="3">
    <source>
        <dbReference type="ARBA" id="ARBA00022989"/>
    </source>
</evidence>
<dbReference type="Proteomes" id="UP000009168">
    <property type="component" value="Unassembled WGS sequence"/>
</dbReference>
<protein>
    <submittedName>
        <fullName evidence="8">Transmembrane protein, putative</fullName>
    </submittedName>
</protein>
<reference evidence="9" key="1">
    <citation type="journal article" date="2006" name="PLoS Biol.">
        <title>Macronuclear genome sequence of the ciliate Tetrahymena thermophila, a model eukaryote.</title>
        <authorList>
            <person name="Eisen J.A."/>
            <person name="Coyne R.S."/>
            <person name="Wu M."/>
            <person name="Wu D."/>
            <person name="Thiagarajan M."/>
            <person name="Wortman J.R."/>
            <person name="Badger J.H."/>
            <person name="Ren Q."/>
            <person name="Amedeo P."/>
            <person name="Jones K.M."/>
            <person name="Tallon L.J."/>
            <person name="Delcher A.L."/>
            <person name="Salzberg S.L."/>
            <person name="Silva J.C."/>
            <person name="Haas B.J."/>
            <person name="Majoros W.H."/>
            <person name="Farzad M."/>
            <person name="Carlton J.M."/>
            <person name="Smith R.K. Jr."/>
            <person name="Garg J."/>
            <person name="Pearlman R.E."/>
            <person name="Karrer K.M."/>
            <person name="Sun L."/>
            <person name="Manning G."/>
            <person name="Elde N.C."/>
            <person name="Turkewitz A.P."/>
            <person name="Asai D.J."/>
            <person name="Wilkes D.E."/>
            <person name="Wang Y."/>
            <person name="Cai H."/>
            <person name="Collins K."/>
            <person name="Stewart B.A."/>
            <person name="Lee S.R."/>
            <person name="Wilamowska K."/>
            <person name="Weinberg Z."/>
            <person name="Ruzzo W.L."/>
            <person name="Wloga D."/>
            <person name="Gaertig J."/>
            <person name="Frankel J."/>
            <person name="Tsao C.-C."/>
            <person name="Gorovsky M.A."/>
            <person name="Keeling P.J."/>
            <person name="Waller R.F."/>
            <person name="Patron N.J."/>
            <person name="Cherry J.M."/>
            <person name="Stover N.A."/>
            <person name="Krieger C.J."/>
            <person name="del Toro C."/>
            <person name="Ryder H.F."/>
            <person name="Williamson S.C."/>
            <person name="Barbeau R.A."/>
            <person name="Hamilton E.P."/>
            <person name="Orias E."/>
        </authorList>
    </citation>
    <scope>NUCLEOTIDE SEQUENCE [LARGE SCALE GENOMIC DNA]</scope>
    <source>
        <strain evidence="9">SB210</strain>
    </source>
</reference>
<dbReference type="PROSITE" id="PS50922">
    <property type="entry name" value="TLC"/>
    <property type="match status" value="1"/>
</dbReference>
<keyword evidence="4 5" id="KW-0472">Membrane</keyword>
<evidence type="ECO:0000256" key="6">
    <source>
        <dbReference type="SAM" id="Phobius"/>
    </source>
</evidence>
<sequence length="229" mass="26781">MLVPLIFAVSLWTFAYKYLVKLNYNLQIVFSLLSMVHWLLAFIYFEIIVSFNLDHDVKYKIFGNDLTEVQLYFHVLTCSFFGFDLVARQIKNQLNSWLLIHHGLTLFFILIAVLHNQSGSENIYVLRYATFCNVPMNVKNILRVLQQKESPLYHISNILYALIYSFNFLIMLPLCLVSFIYRKTSILTISMLVLLCTQAFYTILKTHIPQFRLSVQHFKSLQNVGNSAT</sequence>
<evidence type="ECO:0000313" key="8">
    <source>
        <dbReference type="EMBL" id="EWS72520.1"/>
    </source>
</evidence>
<accession>W7X088</accession>